<evidence type="ECO:0000313" key="1">
    <source>
        <dbReference type="EMBL" id="SUS06599.1"/>
    </source>
</evidence>
<protein>
    <submittedName>
        <fullName evidence="1">Uncharacterized protein</fullName>
    </submittedName>
</protein>
<dbReference type="SUPFAM" id="SSF51658">
    <property type="entry name" value="Xylose isomerase-like"/>
    <property type="match status" value="1"/>
</dbReference>
<dbReference type="PANTHER" id="PTHR42194">
    <property type="entry name" value="UPF0276 PROTEIN HI_1600"/>
    <property type="match status" value="1"/>
</dbReference>
<sequence length="289" mass="31979">MSTLPSSTERQTAGIGLRCPHFEEIVATRPAVGFLEIHAENYMGGGRMPARLEVARRHWPISVHGVGMSLGSAEGINDRHLERLARLVERIEPDWVSEHLAWSVVDGMYLNDLLPLPYSEESLAVVAANIAQVQDRLRRRLLIENPSAYLRFAQSTLSEVEFLNELVRRTGCGLLFDVNNVFVNCRNFGGDPLAWIEGLPADAVHELHLAGHAVNDADGVTILIDDHGSQVSAAVWELYERAVARFPTAATLIEWDSNLPPLPVLVAEAQEADRRWRSVHKEVGYAAAA</sequence>
<accession>A0A380TFZ5</accession>
<dbReference type="PANTHER" id="PTHR42194:SF1">
    <property type="entry name" value="UPF0276 PROTEIN HI_1600"/>
    <property type="match status" value="1"/>
</dbReference>
<dbReference type="Gene3D" id="3.20.20.150">
    <property type="entry name" value="Divalent-metal-dependent TIM barrel enzymes"/>
    <property type="match status" value="1"/>
</dbReference>
<name>A0A380TFZ5_9ZZZZ</name>
<reference evidence="1" key="1">
    <citation type="submission" date="2018-07" db="EMBL/GenBank/DDBJ databases">
        <authorList>
            <person name="Quirk P.G."/>
            <person name="Krulwich T.A."/>
        </authorList>
    </citation>
    <scope>NUCLEOTIDE SEQUENCE</scope>
</reference>
<dbReference type="Pfam" id="PF05114">
    <property type="entry name" value="MbnB_TglH_ChrH"/>
    <property type="match status" value="1"/>
</dbReference>
<dbReference type="HAMAP" id="MF_00697">
    <property type="entry name" value="UPF0276"/>
    <property type="match status" value="1"/>
</dbReference>
<gene>
    <name evidence="1" type="ORF">DF3PB_300011</name>
</gene>
<proteinExistence type="inferred from homology"/>
<organism evidence="1">
    <name type="scientific">metagenome</name>
    <dbReference type="NCBI Taxonomy" id="256318"/>
    <lineage>
        <taxon>unclassified sequences</taxon>
        <taxon>metagenomes</taxon>
    </lineage>
</organism>
<dbReference type="AlphaFoldDB" id="A0A380TFZ5"/>
<dbReference type="EMBL" id="UIDG01000224">
    <property type="protein sequence ID" value="SUS06599.1"/>
    <property type="molecule type" value="Genomic_DNA"/>
</dbReference>
<dbReference type="InterPro" id="IPR007801">
    <property type="entry name" value="MbnB/TglH/ChrH"/>
</dbReference>
<dbReference type="NCBIfam" id="NF003818">
    <property type="entry name" value="PRK05409.1"/>
    <property type="match status" value="1"/>
</dbReference>
<dbReference type="InterPro" id="IPR036237">
    <property type="entry name" value="Xyl_isomerase-like_sf"/>
</dbReference>